<dbReference type="GO" id="GO:0015267">
    <property type="term" value="F:channel activity"/>
    <property type="evidence" value="ECO:0007669"/>
    <property type="project" value="InterPro"/>
</dbReference>
<evidence type="ECO:0000256" key="7">
    <source>
        <dbReference type="SAM" id="Phobius"/>
    </source>
</evidence>
<dbReference type="Gene3D" id="1.20.1080.10">
    <property type="entry name" value="Glycerol uptake facilitator protein"/>
    <property type="match status" value="1"/>
</dbReference>
<evidence type="ECO:0000256" key="1">
    <source>
        <dbReference type="ARBA" id="ARBA00004141"/>
    </source>
</evidence>
<feature type="transmembrane region" description="Helical" evidence="7">
    <location>
        <begin position="12"/>
        <end position="36"/>
    </location>
</feature>
<comment type="similarity">
    <text evidence="6">Belongs to the MIP/aquaporin (TC 1.A.8) family.</text>
</comment>
<keyword evidence="2 6" id="KW-0813">Transport</keyword>
<evidence type="ECO:0000256" key="3">
    <source>
        <dbReference type="ARBA" id="ARBA00022692"/>
    </source>
</evidence>
<accession>A0A2K8N5Z5</accession>
<feature type="transmembrane region" description="Helical" evidence="7">
    <location>
        <begin position="48"/>
        <end position="66"/>
    </location>
</feature>
<dbReference type="InterPro" id="IPR034294">
    <property type="entry name" value="Aquaporin_transptr"/>
</dbReference>
<proteinExistence type="inferred from homology"/>
<dbReference type="OrthoDB" id="9807293at2"/>
<keyword evidence="9" id="KW-1185">Reference proteome</keyword>
<dbReference type="PRINTS" id="PR00783">
    <property type="entry name" value="MINTRINSICP"/>
</dbReference>
<dbReference type="SUPFAM" id="SSF81338">
    <property type="entry name" value="Aquaporin-like"/>
    <property type="match status" value="1"/>
</dbReference>
<sequence>MDRAPSLWSRSLAEGIGTALLVLIGPGCAAFNGILTGQAHHSATLADVGVISLAFGIIVVGMIYAFGHISGCHINPAVTVGLAVIRRFPWREVPAYVAAQLIGAMAGALGVVAILGPAGATVGNLGATVLSPSTGYVQGIVIEAIEAFVLMTVIMGAAVDGRAPQGFAGLVIGLTVAGIIMTTAGPTGSSFNPARTFGPYVMDSFFGGQVRWAEYPVYVIGPILGASLAAWLYSAVAGLTVPGDESGAEEQKAAAKHETA</sequence>
<evidence type="ECO:0000313" key="9">
    <source>
        <dbReference type="Proteomes" id="UP000231932"/>
    </source>
</evidence>
<feature type="transmembrane region" description="Helical" evidence="7">
    <location>
        <begin position="95"/>
        <end position="116"/>
    </location>
</feature>
<evidence type="ECO:0000256" key="6">
    <source>
        <dbReference type="RuleBase" id="RU000477"/>
    </source>
</evidence>
<reference evidence="9" key="1">
    <citation type="submission" date="2017-11" db="EMBL/GenBank/DDBJ databases">
        <title>Complete Genome Sequence of Kyrpidia sp. Strain EA-1, a thermophilic, hydrogen-oxidizing Bacterium, isolated from the Azores.</title>
        <authorList>
            <person name="Reiner J.E."/>
            <person name="Lapp C.J."/>
            <person name="Bunk B."/>
            <person name="Gescher J."/>
        </authorList>
    </citation>
    <scope>NUCLEOTIDE SEQUENCE [LARGE SCALE GENOMIC DNA]</scope>
    <source>
        <strain evidence="9">EA-1</strain>
    </source>
</reference>
<dbReference type="EMBL" id="CP024955">
    <property type="protein sequence ID" value="ATY83882.1"/>
    <property type="molecule type" value="Genomic_DNA"/>
</dbReference>
<feature type="transmembrane region" description="Helical" evidence="7">
    <location>
        <begin position="166"/>
        <end position="185"/>
    </location>
</feature>
<dbReference type="Proteomes" id="UP000231932">
    <property type="component" value="Chromosome"/>
</dbReference>
<evidence type="ECO:0000256" key="2">
    <source>
        <dbReference type="ARBA" id="ARBA00022448"/>
    </source>
</evidence>
<keyword evidence="5 7" id="KW-0472">Membrane</keyword>
<dbReference type="KEGG" id="kyr:CVV65_01960"/>
<evidence type="ECO:0000256" key="4">
    <source>
        <dbReference type="ARBA" id="ARBA00022989"/>
    </source>
</evidence>
<name>A0A2K8N5Z5_9BACL</name>
<dbReference type="PROSITE" id="PS00221">
    <property type="entry name" value="MIP"/>
    <property type="match status" value="1"/>
</dbReference>
<feature type="transmembrane region" description="Helical" evidence="7">
    <location>
        <begin position="136"/>
        <end position="159"/>
    </location>
</feature>
<keyword evidence="4 7" id="KW-1133">Transmembrane helix</keyword>
<organism evidence="8 9">
    <name type="scientific">Kyrpidia spormannii</name>
    <dbReference type="NCBI Taxonomy" id="2055160"/>
    <lineage>
        <taxon>Bacteria</taxon>
        <taxon>Bacillati</taxon>
        <taxon>Bacillota</taxon>
        <taxon>Bacilli</taxon>
        <taxon>Bacillales</taxon>
        <taxon>Alicyclobacillaceae</taxon>
        <taxon>Kyrpidia</taxon>
    </lineage>
</organism>
<dbReference type="Pfam" id="PF00230">
    <property type="entry name" value="MIP"/>
    <property type="match status" value="1"/>
</dbReference>
<dbReference type="PANTHER" id="PTHR45724:SF13">
    <property type="entry name" value="AQUAPORIN NIP1-1-RELATED"/>
    <property type="match status" value="1"/>
</dbReference>
<protein>
    <submittedName>
        <fullName evidence="8">Aquaporin</fullName>
    </submittedName>
</protein>
<dbReference type="RefSeq" id="WP_100666718.1">
    <property type="nucleotide sequence ID" value="NZ_CP024955.1"/>
</dbReference>
<dbReference type="AlphaFoldDB" id="A0A2K8N5Z5"/>
<dbReference type="InterPro" id="IPR022357">
    <property type="entry name" value="MIP_CS"/>
</dbReference>
<feature type="transmembrane region" description="Helical" evidence="7">
    <location>
        <begin position="215"/>
        <end position="233"/>
    </location>
</feature>
<comment type="subcellular location">
    <subcellularLocation>
        <location evidence="1">Membrane</location>
        <topology evidence="1">Multi-pass membrane protein</topology>
    </subcellularLocation>
</comment>
<dbReference type="InterPro" id="IPR000425">
    <property type="entry name" value="MIP"/>
</dbReference>
<dbReference type="GO" id="GO:0016020">
    <property type="term" value="C:membrane"/>
    <property type="evidence" value="ECO:0007669"/>
    <property type="project" value="UniProtKB-SubCell"/>
</dbReference>
<evidence type="ECO:0000313" key="8">
    <source>
        <dbReference type="EMBL" id="ATY83882.1"/>
    </source>
</evidence>
<dbReference type="InterPro" id="IPR023271">
    <property type="entry name" value="Aquaporin-like"/>
</dbReference>
<dbReference type="PANTHER" id="PTHR45724">
    <property type="entry name" value="AQUAPORIN NIP2-1"/>
    <property type="match status" value="1"/>
</dbReference>
<evidence type="ECO:0000256" key="5">
    <source>
        <dbReference type="ARBA" id="ARBA00023136"/>
    </source>
</evidence>
<gene>
    <name evidence="8" type="ORF">CVV65_01960</name>
</gene>
<keyword evidence="3 6" id="KW-0812">Transmembrane</keyword>